<keyword evidence="1" id="KW-0472">Membrane</keyword>
<evidence type="ECO:0000256" key="1">
    <source>
        <dbReference type="SAM" id="Phobius"/>
    </source>
</evidence>
<keyword evidence="1" id="KW-1133">Transmembrane helix</keyword>
<feature type="transmembrane region" description="Helical" evidence="1">
    <location>
        <begin position="18"/>
        <end position="36"/>
    </location>
</feature>
<accession>A0A1U7LSV5</accession>
<dbReference type="EMBL" id="LXFE01000332">
    <property type="protein sequence ID" value="OLL25698.1"/>
    <property type="molecule type" value="Genomic_DNA"/>
</dbReference>
<proteinExistence type="predicted"/>
<dbReference type="AlphaFoldDB" id="A0A1U7LSV5"/>
<gene>
    <name evidence="2" type="ORF">NEOLI_000881</name>
</gene>
<name>A0A1U7LSV5_NEOID</name>
<organism evidence="2 3">
    <name type="scientific">Neolecta irregularis (strain DAH-3)</name>
    <dbReference type="NCBI Taxonomy" id="1198029"/>
    <lineage>
        <taxon>Eukaryota</taxon>
        <taxon>Fungi</taxon>
        <taxon>Dikarya</taxon>
        <taxon>Ascomycota</taxon>
        <taxon>Taphrinomycotina</taxon>
        <taxon>Neolectales</taxon>
        <taxon>Neolectaceae</taxon>
        <taxon>Neolecta</taxon>
    </lineage>
</organism>
<reference evidence="2 3" key="1">
    <citation type="submission" date="2016-04" db="EMBL/GenBank/DDBJ databases">
        <title>Evolutionary innovation and constraint leading to complex multicellularity in the Ascomycota.</title>
        <authorList>
            <person name="Cisse O."/>
            <person name="Nguyen A."/>
            <person name="Hewitt D.A."/>
            <person name="Jedd G."/>
            <person name="Stajich J.E."/>
        </authorList>
    </citation>
    <scope>NUCLEOTIDE SEQUENCE [LARGE SCALE GENOMIC DNA]</scope>
    <source>
        <strain evidence="2 3">DAH-3</strain>
    </source>
</reference>
<protein>
    <submittedName>
        <fullName evidence="2">Uncharacterized protein</fullName>
    </submittedName>
</protein>
<feature type="non-terminal residue" evidence="2">
    <location>
        <position position="1"/>
    </location>
</feature>
<evidence type="ECO:0000313" key="3">
    <source>
        <dbReference type="Proteomes" id="UP000186594"/>
    </source>
</evidence>
<keyword evidence="1" id="KW-0812">Transmembrane</keyword>
<comment type="caution">
    <text evidence="2">The sequence shown here is derived from an EMBL/GenBank/DDBJ whole genome shotgun (WGS) entry which is preliminary data.</text>
</comment>
<keyword evidence="3" id="KW-1185">Reference proteome</keyword>
<sequence>VSRCKLPGANRKRLLKSAAFPVLCLSITSFFFFRFLPGCRYRYKIFPSRPLFLRLIDLQSTMSSLTSLVSGFLCPAKPSTPPLENQGHHRLSTTDFSYRLDREEGNWIRVPGEQRLIPLPPNTQFIARIPGRKLVVKMPGGEIREFWVQK</sequence>
<evidence type="ECO:0000313" key="2">
    <source>
        <dbReference type="EMBL" id="OLL25698.1"/>
    </source>
</evidence>
<dbReference type="Proteomes" id="UP000186594">
    <property type="component" value="Unassembled WGS sequence"/>
</dbReference>